<comment type="caution">
    <text evidence="3">The sequence shown here is derived from an EMBL/GenBank/DDBJ whole genome shotgun (WGS) entry which is preliminary data.</text>
</comment>
<feature type="domain" description="Exostosin GT47" evidence="2">
    <location>
        <begin position="63"/>
        <end position="385"/>
    </location>
</feature>
<dbReference type="OrthoDB" id="202187at2759"/>
<evidence type="ECO:0000259" key="2">
    <source>
        <dbReference type="Pfam" id="PF03016"/>
    </source>
</evidence>
<keyword evidence="4" id="KW-1185">Reference proteome</keyword>
<dbReference type="OMA" id="RIHATHY"/>
<evidence type="ECO:0000313" key="4">
    <source>
        <dbReference type="Proteomes" id="UP000266841"/>
    </source>
</evidence>
<dbReference type="EMBL" id="AGNL01015439">
    <property type="protein sequence ID" value="EJK65821.1"/>
    <property type="molecule type" value="Genomic_DNA"/>
</dbReference>
<name>K0SXS2_THAOC</name>
<dbReference type="InterPro" id="IPR040911">
    <property type="entry name" value="Exostosin_GT47"/>
</dbReference>
<dbReference type="InterPro" id="IPR004263">
    <property type="entry name" value="Exostosin"/>
</dbReference>
<evidence type="ECO:0000313" key="3">
    <source>
        <dbReference type="EMBL" id="EJK65821.1"/>
    </source>
</evidence>
<dbReference type="PANTHER" id="PTHR11062">
    <property type="entry name" value="EXOSTOSIN HEPARAN SULFATE GLYCOSYLTRANSFERASE -RELATED"/>
    <property type="match status" value="1"/>
</dbReference>
<organism evidence="3 4">
    <name type="scientific">Thalassiosira oceanica</name>
    <name type="common">Marine diatom</name>
    <dbReference type="NCBI Taxonomy" id="159749"/>
    <lineage>
        <taxon>Eukaryota</taxon>
        <taxon>Sar</taxon>
        <taxon>Stramenopiles</taxon>
        <taxon>Ochrophyta</taxon>
        <taxon>Bacillariophyta</taxon>
        <taxon>Coscinodiscophyceae</taxon>
        <taxon>Thalassiosirophycidae</taxon>
        <taxon>Thalassiosirales</taxon>
        <taxon>Thalassiosiraceae</taxon>
        <taxon>Thalassiosira</taxon>
    </lineage>
</organism>
<dbReference type="AlphaFoldDB" id="K0SXS2"/>
<dbReference type="Pfam" id="PF03016">
    <property type="entry name" value="Exostosin_GT47"/>
    <property type="match status" value="1"/>
</dbReference>
<dbReference type="Proteomes" id="UP000266841">
    <property type="component" value="Unassembled WGS sequence"/>
</dbReference>
<accession>K0SXS2</accession>
<gene>
    <name evidence="3" type="ORF">THAOC_13281</name>
</gene>
<dbReference type="eggNOG" id="ENOG502T18Y">
    <property type="taxonomic scope" value="Eukaryota"/>
</dbReference>
<comment type="similarity">
    <text evidence="1">Belongs to the glycosyltransferase 47 family.</text>
</comment>
<dbReference type="PANTHER" id="PTHR11062:SF281">
    <property type="entry name" value="EXOSTOSIN-LIKE 2"/>
    <property type="match status" value="1"/>
</dbReference>
<evidence type="ECO:0000256" key="1">
    <source>
        <dbReference type="ARBA" id="ARBA00010271"/>
    </source>
</evidence>
<dbReference type="GO" id="GO:0016757">
    <property type="term" value="F:glycosyltransferase activity"/>
    <property type="evidence" value="ECO:0007669"/>
    <property type="project" value="InterPro"/>
</dbReference>
<reference evidence="3 4" key="1">
    <citation type="journal article" date="2012" name="Genome Biol.">
        <title>Genome and low-iron response of an oceanic diatom adapted to chronic iron limitation.</title>
        <authorList>
            <person name="Lommer M."/>
            <person name="Specht M."/>
            <person name="Roy A.S."/>
            <person name="Kraemer L."/>
            <person name="Andreson R."/>
            <person name="Gutowska M.A."/>
            <person name="Wolf J."/>
            <person name="Bergner S.V."/>
            <person name="Schilhabel M.B."/>
            <person name="Klostermeier U.C."/>
            <person name="Beiko R.G."/>
            <person name="Rosenstiel P."/>
            <person name="Hippler M."/>
            <person name="Laroche J."/>
        </authorList>
    </citation>
    <scope>NUCLEOTIDE SEQUENCE [LARGE SCALE GENOMIC DNA]</scope>
    <source>
        <strain evidence="3 4">CCMP1005</strain>
    </source>
</reference>
<protein>
    <recommendedName>
        <fullName evidence="2">Exostosin GT47 domain-containing protein</fullName>
    </recommendedName>
</protein>
<proteinExistence type="inferred from homology"/>
<sequence>MFFLAVVRLLSHGKRKSTTPPSSSYFLALSILGSISTVVTATAAANDAEANNTCALPGQPQHSKVYIYQEEVFHHRTELERCDPGGIDGSTTDFKHSFGDLLLDYLRSGTSNQVVETDDPEEADWFYVPFDVDRSAAESNLGCGMSHIARLNLVIDALEASPYYQRYKGADHLWYLGGWELTTAGIGILPYFPVRREILHHMTVLRYSDRRVRLAGTQPHDDREPFRWNGQVSPVFEVVADGRQIAPWWKQGQDHRCTVNVPHRSNPAIVKHHPTVAQRQTKLEDWEQARPYLFNFVGVGDDYPYITGQREGVQRLVQRWHKTAELLPPDKIFNVNKRLAPDEFAASMAKSRFCIVIRGDEPSRTRFYDALSAGCIPIDIEDGFRDFGAGYNRMMHNYDAFTLSIPESHWLVHAPSALMHALTMPRNELRHMHASLMEVRPKLLFHLDNEGKGENSSVAAEYIFRALNERCLLNKDELLEYASA</sequence>